<sequence length="500" mass="51671">MLDKKTCVGLALTLALAACGGDDPPAASTPANTGNTAPQTQQGTQLFSQTIAPYTSWGNVPIVGTGFGSALAAAPNQPGFFYGMTDRGPNVTAPDGTNKIEPFLAFQPAIALFQLVNGKANVSKVIGLALADGTPMNGRVNPEANTAETIYDVDGNVLSTSAAGLDPEGLVAMADGTFWVSDEYGPYIVHFDATGKEISRLNPYSTATSGNDVALPGELKKRKPNKGMEGLTLTPDGKYLVGIMQSPLDKNGSAAVASGKAAITRVVKVSLADPTNDVHEYLYSLHTNGAGNPEGQAVSEITAMPDGTFIVDERDGNFEGTSDGTASGKAKADKNLWKLDLTHATDVGPKSPLIGTTIAGGVVAYDSNNGLTVGGKTIEDLAGTVDAPAAVQALSAAGLAVGAEGMFLNYAALFTSIDPKGMYFGHDKVEGVAVDPADPTKIYISNDSDFGITDEPATVPMATASNPFPPSEKFLPDGKTQDFGEIVKIDMTQVPAQFKQ</sequence>
<evidence type="ECO:0000256" key="1">
    <source>
        <dbReference type="SAM" id="SignalP"/>
    </source>
</evidence>
<name>A0ABX8ULM1_9BURK</name>
<protein>
    <submittedName>
        <fullName evidence="3">Esterase-like activity of phytase family protein</fullName>
    </submittedName>
</protein>
<evidence type="ECO:0000313" key="3">
    <source>
        <dbReference type="EMBL" id="QYD68180.1"/>
    </source>
</evidence>
<accession>A0ABX8ULM1</accession>
<dbReference type="Proteomes" id="UP000826462">
    <property type="component" value="Chromosome 1"/>
</dbReference>
<dbReference type="EMBL" id="CP080095">
    <property type="protein sequence ID" value="QYD68180.1"/>
    <property type="molecule type" value="Genomic_DNA"/>
</dbReference>
<keyword evidence="4" id="KW-1185">Reference proteome</keyword>
<dbReference type="RefSeq" id="WP_219797573.1">
    <property type="nucleotide sequence ID" value="NZ_CP080095.1"/>
</dbReference>
<feature type="chain" id="PRO_5047507021" evidence="1">
    <location>
        <begin position="21"/>
        <end position="500"/>
    </location>
</feature>
<keyword evidence="1" id="KW-0732">Signal</keyword>
<evidence type="ECO:0000259" key="2">
    <source>
        <dbReference type="Pfam" id="PF13449"/>
    </source>
</evidence>
<proteinExistence type="predicted"/>
<dbReference type="SUPFAM" id="SSF75011">
    <property type="entry name" value="3-carboxy-cis,cis-mucoante lactonizing enzyme"/>
    <property type="match status" value="1"/>
</dbReference>
<reference evidence="3 4" key="1">
    <citation type="submission" date="2021-07" db="EMBL/GenBank/DDBJ databases">
        <title>Paraburkholderia edwinii protects Aspergillus sp. from phenazines by acting as a toxin sponge.</title>
        <authorList>
            <person name="Dahlstrom K.M."/>
            <person name="Newman D.K."/>
        </authorList>
    </citation>
    <scope>NUCLEOTIDE SEQUENCE [LARGE SCALE GENOMIC DNA]</scope>
    <source>
        <strain evidence="3 4">Pe01</strain>
    </source>
</reference>
<dbReference type="PROSITE" id="PS51257">
    <property type="entry name" value="PROKAR_LIPOPROTEIN"/>
    <property type="match status" value="1"/>
</dbReference>
<dbReference type="InterPro" id="IPR027372">
    <property type="entry name" value="Phytase-like_dom"/>
</dbReference>
<feature type="signal peptide" evidence="1">
    <location>
        <begin position="1"/>
        <end position="20"/>
    </location>
</feature>
<dbReference type="Pfam" id="PF13449">
    <property type="entry name" value="Phytase-like"/>
    <property type="match status" value="1"/>
</dbReference>
<dbReference type="PANTHER" id="PTHR37957">
    <property type="entry name" value="BLR7070 PROTEIN"/>
    <property type="match status" value="1"/>
</dbReference>
<organism evidence="3 4">
    <name type="scientific">Paraburkholderia edwinii</name>
    <dbReference type="NCBI Taxonomy" id="2861782"/>
    <lineage>
        <taxon>Bacteria</taxon>
        <taxon>Pseudomonadati</taxon>
        <taxon>Pseudomonadota</taxon>
        <taxon>Betaproteobacteria</taxon>
        <taxon>Burkholderiales</taxon>
        <taxon>Burkholderiaceae</taxon>
        <taxon>Paraburkholderia</taxon>
    </lineage>
</organism>
<dbReference type="PANTHER" id="PTHR37957:SF1">
    <property type="entry name" value="PHYTASE-LIKE DOMAIN-CONTAINING PROTEIN"/>
    <property type="match status" value="1"/>
</dbReference>
<feature type="domain" description="Phytase-like" evidence="2">
    <location>
        <begin position="69"/>
        <end position="450"/>
    </location>
</feature>
<gene>
    <name evidence="3" type="ORF">KZJ38_18165</name>
</gene>
<evidence type="ECO:0000313" key="4">
    <source>
        <dbReference type="Proteomes" id="UP000826462"/>
    </source>
</evidence>